<dbReference type="AlphaFoldDB" id="X5HKA7"/>
<evidence type="ECO:0000313" key="2">
    <source>
        <dbReference type="Proteomes" id="UP000023755"/>
    </source>
</evidence>
<dbReference type="KEGG" id="nhm:NHE_0544"/>
<dbReference type="STRING" id="1286528.NHE_0544"/>
<proteinExistence type="predicted"/>
<dbReference type="HOGENOM" id="CLU_3254666_0_0_5"/>
<organism evidence="1 2">
    <name type="scientific">Neorickettsia helminthoeca str. Oregon</name>
    <dbReference type="NCBI Taxonomy" id="1286528"/>
    <lineage>
        <taxon>Bacteria</taxon>
        <taxon>Pseudomonadati</taxon>
        <taxon>Pseudomonadota</taxon>
        <taxon>Alphaproteobacteria</taxon>
        <taxon>Rickettsiales</taxon>
        <taxon>Anaplasmataceae</taxon>
        <taxon>Neorickettsia</taxon>
    </lineage>
</organism>
<protein>
    <submittedName>
        <fullName evidence="1">Uncharacterized protein</fullName>
    </submittedName>
</protein>
<keyword evidence="2" id="KW-1185">Reference proteome</keyword>
<evidence type="ECO:0000313" key="1">
    <source>
        <dbReference type="EMBL" id="AHX11484.1"/>
    </source>
</evidence>
<dbReference type="Proteomes" id="UP000023755">
    <property type="component" value="Chromosome"/>
</dbReference>
<dbReference type="EMBL" id="CP007481">
    <property type="protein sequence ID" value="AHX11484.1"/>
    <property type="molecule type" value="Genomic_DNA"/>
</dbReference>
<name>X5HKA7_9RICK</name>
<gene>
    <name evidence="1" type="ORF">NHE_0544</name>
</gene>
<sequence length="42" mass="4811">MILVFNRLMSTILDMNKYAAASINFGIKARSDSIKYENNSIR</sequence>
<accession>X5HKA7</accession>
<reference evidence="1 2" key="1">
    <citation type="submission" date="2014-03" db="EMBL/GenBank/DDBJ databases">
        <title>Sequencing and Comparison of Genomes and Transcriptome Profiles of Human Ehrlichiosis Agents.</title>
        <authorList>
            <person name="Lin M."/>
            <person name="Daugherty S.C."/>
            <person name="Nagaraj S."/>
            <person name="Cheng Z."/>
            <person name="Xiong Q."/>
            <person name="Lin F.-Y."/>
            <person name="Sengamalay N."/>
            <person name="Ott S."/>
            <person name="Godinez A."/>
            <person name="Tallon L.J."/>
            <person name="Sadzewicz L."/>
            <person name="Fraser C.M."/>
            <person name="Dunning Hotopp J.C."/>
            <person name="Rikihisa Y."/>
        </authorList>
    </citation>
    <scope>NUCLEOTIDE SEQUENCE [LARGE SCALE GENOMIC DNA]</scope>
    <source>
        <strain evidence="1 2">Oregon</strain>
    </source>
</reference>